<evidence type="ECO:0000313" key="2">
    <source>
        <dbReference type="EMBL" id="GMF09255.1"/>
    </source>
</evidence>
<gene>
    <name evidence="2" type="ORF">Plil01_000017200</name>
</gene>
<feature type="compositionally biased region" description="Acidic residues" evidence="1">
    <location>
        <begin position="205"/>
        <end position="219"/>
    </location>
</feature>
<accession>A0A9W6WN31</accession>
<feature type="region of interest" description="Disordered" evidence="1">
    <location>
        <begin position="1"/>
        <end position="228"/>
    </location>
</feature>
<sequence>MGRRAAAKVQVQLPTDDEDSRSESDAESSRAYVSDSSSFQGSSASSGGESEAEAKRPSKKRRLKSRSESGDAGSSDESEDERPRKRKRSLVEDSDSSASFSEDSSVSISSEESELSADEQPRRKKSSKTAKTKAKRKQKRKNADSTKESVILEPKARKRRAGPTAMDEETSSEEEPRSGTDSEEDWEPDEEAVRGEEMKWKIETVEESDRESEWEEEEWGIEKEPGKDEDEELFVDSDFNQANFCQDASEILADYEVSLEPQGQAMKKESAFAQVPRPIVALAAKALRRSSRKRKRATDREYLDKPSAIGLINIARIGGRFGDHFVESLLSANGKALQGIDSGFDYDKRCW</sequence>
<dbReference type="EMBL" id="BSXW01000007">
    <property type="protein sequence ID" value="GMF09255.1"/>
    <property type="molecule type" value="Genomic_DNA"/>
</dbReference>
<comment type="caution">
    <text evidence="2">The sequence shown here is derived from an EMBL/GenBank/DDBJ whole genome shotgun (WGS) entry which is preliminary data.</text>
</comment>
<keyword evidence="3" id="KW-1185">Reference proteome</keyword>
<feature type="compositionally biased region" description="Acidic residues" evidence="1">
    <location>
        <begin position="181"/>
        <end position="190"/>
    </location>
</feature>
<evidence type="ECO:0000256" key="1">
    <source>
        <dbReference type="SAM" id="MobiDB-lite"/>
    </source>
</evidence>
<dbReference type="OrthoDB" id="76598at2759"/>
<feature type="compositionally biased region" description="Low complexity" evidence="1">
    <location>
        <begin position="29"/>
        <end position="49"/>
    </location>
</feature>
<protein>
    <submittedName>
        <fullName evidence="2">Unnamed protein product</fullName>
    </submittedName>
</protein>
<feature type="compositionally biased region" description="Basic and acidic residues" evidence="1">
    <location>
        <begin position="191"/>
        <end position="204"/>
    </location>
</feature>
<dbReference type="Proteomes" id="UP001165083">
    <property type="component" value="Unassembled WGS sequence"/>
</dbReference>
<name>A0A9W6WN31_9STRA</name>
<organism evidence="2 3">
    <name type="scientific">Phytophthora lilii</name>
    <dbReference type="NCBI Taxonomy" id="2077276"/>
    <lineage>
        <taxon>Eukaryota</taxon>
        <taxon>Sar</taxon>
        <taxon>Stramenopiles</taxon>
        <taxon>Oomycota</taxon>
        <taxon>Peronosporomycetes</taxon>
        <taxon>Peronosporales</taxon>
        <taxon>Peronosporaceae</taxon>
        <taxon>Phytophthora</taxon>
    </lineage>
</organism>
<feature type="compositionally biased region" description="Basic residues" evidence="1">
    <location>
        <begin position="122"/>
        <end position="140"/>
    </location>
</feature>
<reference evidence="2" key="1">
    <citation type="submission" date="2023-04" db="EMBL/GenBank/DDBJ databases">
        <title>Phytophthora lilii NBRC 32176.</title>
        <authorList>
            <person name="Ichikawa N."/>
            <person name="Sato H."/>
            <person name="Tonouchi N."/>
        </authorList>
    </citation>
    <scope>NUCLEOTIDE SEQUENCE</scope>
    <source>
        <strain evidence="2">NBRC 32176</strain>
    </source>
</reference>
<dbReference type="AlphaFoldDB" id="A0A9W6WN31"/>
<feature type="compositionally biased region" description="Low complexity" evidence="1">
    <location>
        <begin position="96"/>
        <end position="110"/>
    </location>
</feature>
<evidence type="ECO:0000313" key="3">
    <source>
        <dbReference type="Proteomes" id="UP001165083"/>
    </source>
</evidence>
<proteinExistence type="predicted"/>